<proteinExistence type="predicted"/>
<dbReference type="EMBL" id="AXCZ01000045">
    <property type="protein sequence ID" value="KGM13411.1"/>
    <property type="molecule type" value="Genomic_DNA"/>
</dbReference>
<dbReference type="AlphaFoldDB" id="A0A0A0BZQ1"/>
<evidence type="ECO:0000256" key="1">
    <source>
        <dbReference type="SAM" id="Phobius"/>
    </source>
</evidence>
<keyword evidence="1" id="KW-0472">Membrane</keyword>
<keyword evidence="1" id="KW-0812">Transmembrane</keyword>
<accession>A0A0A0BZQ1</accession>
<gene>
    <name evidence="2" type="ORF">N869_14365</name>
</gene>
<feature type="transmembrane region" description="Helical" evidence="1">
    <location>
        <begin position="18"/>
        <end position="40"/>
    </location>
</feature>
<keyword evidence="3" id="KW-1185">Reference proteome</keyword>
<name>A0A0A0BZQ1_9CELL</name>
<keyword evidence="1" id="KW-1133">Transmembrane helix</keyword>
<feature type="transmembrane region" description="Helical" evidence="1">
    <location>
        <begin position="46"/>
        <end position="67"/>
    </location>
</feature>
<evidence type="ECO:0000313" key="2">
    <source>
        <dbReference type="EMBL" id="KGM13411.1"/>
    </source>
</evidence>
<evidence type="ECO:0008006" key="4">
    <source>
        <dbReference type="Google" id="ProtNLM"/>
    </source>
</evidence>
<organism evidence="2 3">
    <name type="scientific">Cellulomonas bogoriensis 69B4 = DSM 16987</name>
    <dbReference type="NCBI Taxonomy" id="1386082"/>
    <lineage>
        <taxon>Bacteria</taxon>
        <taxon>Bacillati</taxon>
        <taxon>Actinomycetota</taxon>
        <taxon>Actinomycetes</taxon>
        <taxon>Micrococcales</taxon>
        <taxon>Cellulomonadaceae</taxon>
        <taxon>Cellulomonas</taxon>
    </lineage>
</organism>
<reference evidence="2 3" key="1">
    <citation type="submission" date="2013-08" db="EMBL/GenBank/DDBJ databases">
        <title>Genome sequencing of Cellulomonas bogoriensis 69B4.</title>
        <authorList>
            <person name="Chen F."/>
            <person name="Li Y."/>
            <person name="Wang G."/>
        </authorList>
    </citation>
    <scope>NUCLEOTIDE SEQUENCE [LARGE SCALE GENOMIC DNA]</scope>
    <source>
        <strain evidence="2 3">69B4</strain>
    </source>
</reference>
<comment type="caution">
    <text evidence="2">The sequence shown here is derived from an EMBL/GenBank/DDBJ whole genome shotgun (WGS) entry which is preliminary data.</text>
</comment>
<evidence type="ECO:0000313" key="3">
    <source>
        <dbReference type="Proteomes" id="UP000054314"/>
    </source>
</evidence>
<dbReference type="Proteomes" id="UP000054314">
    <property type="component" value="Unassembled WGS sequence"/>
</dbReference>
<sequence>MSGTPPPERGSTSLTERWWWTAVVPIALGLVVVVYQLSAMLRGEGVWLNTVILVLGGASVGWGLLLLSRAWQVEQERRARDR</sequence>
<protein>
    <recommendedName>
        <fullName evidence="4">DUF2530 domain-containing protein</fullName>
    </recommendedName>
</protein>
<dbReference type="RefSeq" id="WP_035059325.1">
    <property type="nucleotide sequence ID" value="NZ_AXCZ01000045.1"/>
</dbReference>